<reference evidence="3" key="1">
    <citation type="submission" date="2020-07" db="EMBL/GenBank/DDBJ databases">
        <authorList>
            <person name="Ferguson B K."/>
        </authorList>
    </citation>
    <scope>NUCLEOTIDE SEQUENCE</scope>
    <source>
        <strain evidence="3">L06</strain>
    </source>
</reference>
<evidence type="ECO:0000259" key="2">
    <source>
        <dbReference type="PROSITE" id="PS50144"/>
    </source>
</evidence>
<gene>
    <name evidence="3" type="ORF">BBRV_LOCUS47728</name>
</gene>
<dbReference type="InterPro" id="IPR002083">
    <property type="entry name" value="MATH/TRAF_dom"/>
</dbReference>
<dbReference type="PROSITE" id="PS50144">
    <property type="entry name" value="MATH"/>
    <property type="match status" value="1"/>
</dbReference>
<dbReference type="SMART" id="SM00225">
    <property type="entry name" value="BTB"/>
    <property type="match status" value="1"/>
</dbReference>
<dbReference type="GO" id="GO:0030163">
    <property type="term" value="P:protein catabolic process"/>
    <property type="evidence" value="ECO:0007669"/>
    <property type="project" value="UniProtKB-ARBA"/>
</dbReference>
<feature type="domain" description="MATH" evidence="2">
    <location>
        <begin position="1"/>
        <end position="92"/>
    </location>
</feature>
<evidence type="ECO:0000259" key="1">
    <source>
        <dbReference type="PROSITE" id="PS50097"/>
    </source>
</evidence>
<sequence length="290" mass="32378">MAWRLRLYPGGLNPESGFVTPTLNLITPGSASPDIALFCEFSFVVRDKVIVHSKVQYKFNKLMGMGPSKFIQRAQMIAACAPDDSFTILCTIQRPSNVPNLTKPLTLFPMEGNEIGDDCNELLKEPYPFSDLTIIVGEEKISAHKAFLVARSPVFAAEFSIKLQKSSRMVILEIPDMEPKIIRAMLEFIYTDRVTDLGQIASGLIVAAHKYDLKRLKIMCQESLYENLSTTTAAHTLVIADQYGSPALTQATINFIADHYHEVTESDGFKKITDADLLKKLMHTIATRRC</sequence>
<dbReference type="PANTHER" id="PTHR24413">
    <property type="entry name" value="SPECKLE-TYPE POZ PROTEIN"/>
    <property type="match status" value="1"/>
</dbReference>
<dbReference type="AlphaFoldDB" id="A0A6V7JA52"/>
<proteinExistence type="predicted"/>
<protein>
    <recommendedName>
        <fullName evidence="4">BTB domain-containing protein</fullName>
    </recommendedName>
</protein>
<dbReference type="Gene3D" id="1.25.40.420">
    <property type="match status" value="1"/>
</dbReference>
<dbReference type="Gene3D" id="3.30.710.10">
    <property type="entry name" value="Potassium Channel Kv1.1, Chain A"/>
    <property type="match status" value="1"/>
</dbReference>
<dbReference type="InterPro" id="IPR000210">
    <property type="entry name" value="BTB/POZ_dom"/>
</dbReference>
<dbReference type="Pfam" id="PF00917">
    <property type="entry name" value="MATH"/>
    <property type="match status" value="1"/>
</dbReference>
<evidence type="ECO:0000313" key="3">
    <source>
        <dbReference type="EMBL" id="CAD1549216.1"/>
    </source>
</evidence>
<accession>A0A6V7JA52</accession>
<dbReference type="InterPro" id="IPR011333">
    <property type="entry name" value="SKP1/BTB/POZ_sf"/>
</dbReference>
<dbReference type="EMBL" id="CADCXW020000015">
    <property type="protein sequence ID" value="CAD1549216.1"/>
    <property type="molecule type" value="Genomic_DNA"/>
</dbReference>
<feature type="domain" description="BTB" evidence="1">
    <location>
        <begin position="130"/>
        <end position="194"/>
    </location>
</feature>
<dbReference type="PROSITE" id="PS50097">
    <property type="entry name" value="BTB"/>
    <property type="match status" value="1"/>
</dbReference>
<dbReference type="CDD" id="cd00121">
    <property type="entry name" value="MATH"/>
    <property type="match status" value="1"/>
</dbReference>
<evidence type="ECO:0008006" key="4">
    <source>
        <dbReference type="Google" id="ProtNLM"/>
    </source>
</evidence>
<dbReference type="SUPFAM" id="SSF54695">
    <property type="entry name" value="POZ domain"/>
    <property type="match status" value="1"/>
</dbReference>
<dbReference type="Pfam" id="PF00651">
    <property type="entry name" value="BTB"/>
    <property type="match status" value="1"/>
</dbReference>
<name>A0A6V7JA52_9HYME</name>
<dbReference type="SUPFAM" id="SSF49599">
    <property type="entry name" value="TRAF domain-like"/>
    <property type="match status" value="1"/>
</dbReference>
<organism evidence="3">
    <name type="scientific">Bracon brevicornis</name>
    <dbReference type="NCBI Taxonomy" id="1563983"/>
    <lineage>
        <taxon>Eukaryota</taxon>
        <taxon>Metazoa</taxon>
        <taxon>Ecdysozoa</taxon>
        <taxon>Arthropoda</taxon>
        <taxon>Hexapoda</taxon>
        <taxon>Insecta</taxon>
        <taxon>Pterygota</taxon>
        <taxon>Neoptera</taxon>
        <taxon>Endopterygota</taxon>
        <taxon>Hymenoptera</taxon>
        <taxon>Apocrita</taxon>
        <taxon>Ichneumonoidea</taxon>
        <taxon>Braconidae</taxon>
        <taxon>Braconinae</taxon>
        <taxon>Bracon</taxon>
    </lineage>
</organism>